<dbReference type="InterPro" id="IPR043917">
    <property type="entry name" value="DUF5753"/>
</dbReference>
<dbReference type="Gene3D" id="1.10.260.40">
    <property type="entry name" value="lambda repressor-like DNA-binding domains"/>
    <property type="match status" value="1"/>
</dbReference>
<dbReference type="PROSITE" id="PS50943">
    <property type="entry name" value="HTH_CROC1"/>
    <property type="match status" value="1"/>
</dbReference>
<dbReference type="Pfam" id="PF13560">
    <property type="entry name" value="HTH_31"/>
    <property type="match status" value="1"/>
</dbReference>
<dbReference type="CDD" id="cd00093">
    <property type="entry name" value="HTH_XRE"/>
    <property type="match status" value="1"/>
</dbReference>
<dbReference type="Proteomes" id="UP000653674">
    <property type="component" value="Unassembled WGS sequence"/>
</dbReference>
<dbReference type="SUPFAM" id="SSF47413">
    <property type="entry name" value="lambda repressor-like DNA-binding domains"/>
    <property type="match status" value="1"/>
</dbReference>
<protein>
    <submittedName>
        <fullName evidence="2">Transcriptional regulator</fullName>
    </submittedName>
</protein>
<dbReference type="AlphaFoldDB" id="A0A8J3LK42"/>
<dbReference type="GO" id="GO:0003677">
    <property type="term" value="F:DNA binding"/>
    <property type="evidence" value="ECO:0007669"/>
    <property type="project" value="InterPro"/>
</dbReference>
<comment type="caution">
    <text evidence="2">The sequence shown here is derived from an EMBL/GenBank/DDBJ whole genome shotgun (WGS) entry which is preliminary data.</text>
</comment>
<proteinExistence type="predicted"/>
<accession>A0A8J3LK42</accession>
<reference evidence="2" key="1">
    <citation type="submission" date="2021-01" db="EMBL/GenBank/DDBJ databases">
        <title>Whole genome shotgun sequence of Planosporangium flavigriseum NBRC 105377.</title>
        <authorList>
            <person name="Komaki H."/>
            <person name="Tamura T."/>
        </authorList>
    </citation>
    <scope>NUCLEOTIDE SEQUENCE</scope>
    <source>
        <strain evidence="2">NBRC 105377</strain>
    </source>
</reference>
<dbReference type="InterPro" id="IPR010982">
    <property type="entry name" value="Lambda_DNA-bd_dom_sf"/>
</dbReference>
<dbReference type="Pfam" id="PF19054">
    <property type="entry name" value="DUF5753"/>
    <property type="match status" value="1"/>
</dbReference>
<evidence type="ECO:0000313" key="3">
    <source>
        <dbReference type="Proteomes" id="UP000653674"/>
    </source>
</evidence>
<dbReference type="InterPro" id="IPR001387">
    <property type="entry name" value="Cro/C1-type_HTH"/>
</dbReference>
<sequence length="280" mass="30830">MADGSTVKRRRLGMRLRELRDAAGKTRDEAAAYMEVTAQTISRFELGRGGIRAKTVRELLDFYGVKPDDPIRADLEQMAREGRTRGWWSAYASVIDSGYATFIGFEDSAVEVLTHGALVVPGLLQTENYARSVIHSGRPDLPAAQVDRRVEVRMERQGRLAEGLRFWAILDEAVIRRVVGGPAVMRAQLERLVEAARLPNVTVQVLPFAAGGHAGMLGAFTILSFASDPEVVYVEGATADQFLEGDSARPYTLHFNGLRAAGLHPDESIRLIEEAARVLR</sequence>
<dbReference type="EMBL" id="BONU01000002">
    <property type="protein sequence ID" value="GIG72133.1"/>
    <property type="molecule type" value="Genomic_DNA"/>
</dbReference>
<evidence type="ECO:0000313" key="2">
    <source>
        <dbReference type="EMBL" id="GIG72133.1"/>
    </source>
</evidence>
<dbReference type="SMART" id="SM00530">
    <property type="entry name" value="HTH_XRE"/>
    <property type="match status" value="1"/>
</dbReference>
<name>A0A8J3LK42_9ACTN</name>
<dbReference type="RefSeq" id="WP_168074545.1">
    <property type="nucleotide sequence ID" value="NZ_BAAAQJ010000008.1"/>
</dbReference>
<evidence type="ECO:0000259" key="1">
    <source>
        <dbReference type="PROSITE" id="PS50943"/>
    </source>
</evidence>
<keyword evidence="3" id="KW-1185">Reference proteome</keyword>
<feature type="domain" description="HTH cro/C1-type" evidence="1">
    <location>
        <begin position="16"/>
        <end position="70"/>
    </location>
</feature>
<gene>
    <name evidence="2" type="ORF">Pfl04_05370</name>
</gene>
<organism evidence="2 3">
    <name type="scientific">Planosporangium flavigriseum</name>
    <dbReference type="NCBI Taxonomy" id="373681"/>
    <lineage>
        <taxon>Bacteria</taxon>
        <taxon>Bacillati</taxon>
        <taxon>Actinomycetota</taxon>
        <taxon>Actinomycetes</taxon>
        <taxon>Micromonosporales</taxon>
        <taxon>Micromonosporaceae</taxon>
        <taxon>Planosporangium</taxon>
    </lineage>
</organism>